<keyword evidence="2 3" id="KW-0175">Coiled coil</keyword>
<proteinExistence type="inferred from homology"/>
<feature type="coiled-coil region" evidence="3">
    <location>
        <begin position="350"/>
        <end position="387"/>
    </location>
</feature>
<protein>
    <recommendedName>
        <fullName evidence="7">WEB family protein</fullName>
    </recommendedName>
</protein>
<accession>A0A803MHT4</accession>
<dbReference type="GO" id="GO:0009904">
    <property type="term" value="P:chloroplast accumulation movement"/>
    <property type="evidence" value="ECO:0007669"/>
    <property type="project" value="TreeGrafter"/>
</dbReference>
<keyword evidence="6" id="KW-1185">Reference proteome</keyword>
<reference evidence="5" key="1">
    <citation type="journal article" date="2017" name="Nature">
        <title>The genome of Chenopodium quinoa.</title>
        <authorList>
            <person name="Jarvis D.E."/>
            <person name="Ho Y.S."/>
            <person name="Lightfoot D.J."/>
            <person name="Schmoeckel S.M."/>
            <person name="Li B."/>
            <person name="Borm T.J.A."/>
            <person name="Ohyanagi H."/>
            <person name="Mineta K."/>
            <person name="Michell C.T."/>
            <person name="Saber N."/>
            <person name="Kharbatia N.M."/>
            <person name="Rupper R.R."/>
            <person name="Sharp A.R."/>
            <person name="Dally N."/>
            <person name="Boughton B.A."/>
            <person name="Woo Y.H."/>
            <person name="Gao G."/>
            <person name="Schijlen E.G.W.M."/>
            <person name="Guo X."/>
            <person name="Momin A.A."/>
            <person name="Negrao S."/>
            <person name="Al-Babili S."/>
            <person name="Gehring C."/>
            <person name="Roessner U."/>
            <person name="Jung C."/>
            <person name="Murphy K."/>
            <person name="Arold S.T."/>
            <person name="Gojobori T."/>
            <person name="van der Linden C.G."/>
            <person name="van Loo E.N."/>
            <person name="Jellen E.N."/>
            <person name="Maughan P.J."/>
            <person name="Tester M."/>
        </authorList>
    </citation>
    <scope>NUCLEOTIDE SEQUENCE [LARGE SCALE GENOMIC DNA]</scope>
    <source>
        <strain evidence="5">cv. PI 614886</strain>
    </source>
</reference>
<dbReference type="Gramene" id="AUR62029682-RA">
    <property type="protein sequence ID" value="AUR62029682-RA:cds"/>
    <property type="gene ID" value="AUR62029682"/>
</dbReference>
<name>A0A803MHT4_CHEQI</name>
<evidence type="ECO:0000256" key="4">
    <source>
        <dbReference type="SAM" id="MobiDB-lite"/>
    </source>
</evidence>
<evidence type="ECO:0000313" key="5">
    <source>
        <dbReference type="EnsemblPlants" id="AUR62029682-RA:cds"/>
    </source>
</evidence>
<reference evidence="5" key="2">
    <citation type="submission" date="2021-03" db="UniProtKB">
        <authorList>
            <consortium name="EnsemblPlants"/>
        </authorList>
    </citation>
    <scope>IDENTIFICATION</scope>
</reference>
<dbReference type="Gene3D" id="1.10.287.1490">
    <property type="match status" value="1"/>
</dbReference>
<evidence type="ECO:0008006" key="7">
    <source>
        <dbReference type="Google" id="ProtNLM"/>
    </source>
</evidence>
<evidence type="ECO:0000256" key="3">
    <source>
        <dbReference type="SAM" id="Coils"/>
    </source>
</evidence>
<dbReference type="PANTHER" id="PTHR32054">
    <property type="entry name" value="HEAVY CHAIN, PUTATIVE, EXPRESSED-RELATED-RELATED"/>
    <property type="match status" value="1"/>
</dbReference>
<dbReference type="GO" id="GO:0005829">
    <property type="term" value="C:cytosol"/>
    <property type="evidence" value="ECO:0007669"/>
    <property type="project" value="TreeGrafter"/>
</dbReference>
<dbReference type="InterPro" id="IPR008545">
    <property type="entry name" value="Web"/>
</dbReference>
<dbReference type="PANTHER" id="PTHR32054:SF4">
    <property type="entry name" value="OS07G0677900 PROTEIN"/>
    <property type="match status" value="1"/>
</dbReference>
<evidence type="ECO:0000256" key="2">
    <source>
        <dbReference type="ARBA" id="ARBA00023054"/>
    </source>
</evidence>
<feature type="coiled-coil region" evidence="3">
    <location>
        <begin position="57"/>
        <end position="119"/>
    </location>
</feature>
<dbReference type="GO" id="GO:0009903">
    <property type="term" value="P:chloroplast avoidance movement"/>
    <property type="evidence" value="ECO:0007669"/>
    <property type="project" value="TreeGrafter"/>
</dbReference>
<dbReference type="EnsemblPlants" id="AUR62029682-RA">
    <property type="protein sequence ID" value="AUR62029682-RA:cds"/>
    <property type="gene ID" value="AUR62029682"/>
</dbReference>
<dbReference type="AlphaFoldDB" id="A0A803MHT4"/>
<organism evidence="5 6">
    <name type="scientific">Chenopodium quinoa</name>
    <name type="common">Quinoa</name>
    <dbReference type="NCBI Taxonomy" id="63459"/>
    <lineage>
        <taxon>Eukaryota</taxon>
        <taxon>Viridiplantae</taxon>
        <taxon>Streptophyta</taxon>
        <taxon>Embryophyta</taxon>
        <taxon>Tracheophyta</taxon>
        <taxon>Spermatophyta</taxon>
        <taxon>Magnoliopsida</taxon>
        <taxon>eudicotyledons</taxon>
        <taxon>Gunneridae</taxon>
        <taxon>Pentapetalae</taxon>
        <taxon>Caryophyllales</taxon>
        <taxon>Chenopodiaceae</taxon>
        <taxon>Chenopodioideae</taxon>
        <taxon>Atripliceae</taxon>
        <taxon>Chenopodium</taxon>
    </lineage>
</organism>
<feature type="coiled-coil region" evidence="3">
    <location>
        <begin position="167"/>
        <end position="246"/>
    </location>
</feature>
<dbReference type="Proteomes" id="UP000596660">
    <property type="component" value="Unplaced"/>
</dbReference>
<dbReference type="Pfam" id="PF05701">
    <property type="entry name" value="WEMBL"/>
    <property type="match status" value="2"/>
</dbReference>
<evidence type="ECO:0000256" key="1">
    <source>
        <dbReference type="ARBA" id="ARBA00005485"/>
    </source>
</evidence>
<sequence length="531" mass="59180">MGDEETLGFGDSGKLKGEIDTSAPFESVKEAVTKFGGLGFWKPVSNLHKSTHSFLPGDVEEIDVAKVEEQAAELEKELILKEKDTFEVLKELEATKRIVEELKSKLQKEEYEAQVNENNPNLSAQKLPEGSNLVPSSTPGLILMELKQAKLNLTKTTSDLAEIRASVESYNKKIERERVSLEKTRERLRSNTLKVSSLEEEINHKKSKLEDAKEANNGSKDIAAELQRLSDEAEDFKKKGETAKSEVMKVMSEIEQTKAKVKTAEFRLVAARKMKLAAKAAEAVALAEIKAIEQSENSTTEENLEKVTLTLEEYSTLKSKAQDAEESCNIKALEAALQVDEANVSKMDIMKRVEEAMDEVETSKQALEDALNRVEAANRAKLGVEEALRKWRSEHGERRRSIQNSTKFKNPYPSNRRRDSWVLDVNGVNLVSDAKAPVLKSTLSIGQILSQKLLITEEYESGKSNVKRKVSLGQMLGKQNAVISSAWKVESDCGGSQKQLPAKRKKLGFGRFSMLLPKQSKKKKQPTSAAR</sequence>
<dbReference type="OMA" id="HFKKMGE"/>
<evidence type="ECO:0000313" key="6">
    <source>
        <dbReference type="Proteomes" id="UP000596660"/>
    </source>
</evidence>
<feature type="region of interest" description="Disordered" evidence="4">
    <location>
        <begin position="393"/>
        <end position="414"/>
    </location>
</feature>
<comment type="similarity">
    <text evidence="1">Belongs to the WEB family.</text>
</comment>